<dbReference type="CDD" id="cd14077">
    <property type="entry name" value="STKc_Kin1_2"/>
    <property type="match status" value="1"/>
</dbReference>
<feature type="region of interest" description="Disordered" evidence="11">
    <location>
        <begin position="1"/>
        <end position="58"/>
    </location>
</feature>
<dbReference type="AlphaFoldDB" id="A0A0W0EFD6"/>
<reference evidence="14 15" key="1">
    <citation type="submission" date="2015-10" db="EMBL/GenBank/DDBJ databases">
        <title>Draft genomes sequences of Candida glabrata isolates 1A, 1B, 2A, 2B, 3A and 3B.</title>
        <authorList>
            <person name="Haavelsrud O.E."/>
            <person name="Gaustad P."/>
        </authorList>
    </citation>
    <scope>NUCLEOTIDE SEQUENCE [LARGE SCALE GENOMIC DNA]</scope>
    <source>
        <strain evidence="14">910700640</strain>
    </source>
</reference>
<dbReference type="Proteomes" id="UP000054886">
    <property type="component" value="Unassembled WGS sequence"/>
</dbReference>
<evidence type="ECO:0000256" key="8">
    <source>
        <dbReference type="ARBA" id="ARBA00047899"/>
    </source>
</evidence>
<evidence type="ECO:0000256" key="2">
    <source>
        <dbReference type="ARBA" id="ARBA00012513"/>
    </source>
</evidence>
<dbReference type="PROSITE" id="PS50032">
    <property type="entry name" value="KA1"/>
    <property type="match status" value="1"/>
</dbReference>
<evidence type="ECO:0000256" key="6">
    <source>
        <dbReference type="ARBA" id="ARBA00022777"/>
    </source>
</evidence>
<comment type="similarity">
    <text evidence="1">Belongs to the protein kinase superfamily. CAMK Ser/Thr protein kinase family. NIM1 subfamily.</text>
</comment>
<keyword evidence="7 10" id="KW-0067">ATP-binding</keyword>
<dbReference type="InterPro" id="IPR011009">
    <property type="entry name" value="Kinase-like_dom_sf"/>
</dbReference>
<comment type="catalytic activity">
    <reaction evidence="8">
        <text>L-threonyl-[protein] + ATP = O-phospho-L-threonyl-[protein] + ADP + H(+)</text>
        <dbReference type="Rhea" id="RHEA:46608"/>
        <dbReference type="Rhea" id="RHEA-COMP:11060"/>
        <dbReference type="Rhea" id="RHEA-COMP:11605"/>
        <dbReference type="ChEBI" id="CHEBI:15378"/>
        <dbReference type="ChEBI" id="CHEBI:30013"/>
        <dbReference type="ChEBI" id="CHEBI:30616"/>
        <dbReference type="ChEBI" id="CHEBI:61977"/>
        <dbReference type="ChEBI" id="CHEBI:456216"/>
        <dbReference type="EC" id="2.7.11.1"/>
    </reaction>
</comment>
<dbReference type="VEuPathDB" id="FungiDB:GVI51_B01815"/>
<evidence type="ECO:0000256" key="5">
    <source>
        <dbReference type="ARBA" id="ARBA00022741"/>
    </source>
</evidence>
<evidence type="ECO:0000256" key="4">
    <source>
        <dbReference type="ARBA" id="ARBA00022679"/>
    </source>
</evidence>
<dbReference type="GO" id="GO:0004674">
    <property type="term" value="F:protein serine/threonine kinase activity"/>
    <property type="evidence" value="ECO:0007669"/>
    <property type="project" value="UniProtKB-KW"/>
</dbReference>
<proteinExistence type="inferred from homology"/>
<name>A0A0W0EFD6_CANGB</name>
<dbReference type="SUPFAM" id="SSF103243">
    <property type="entry name" value="KA1-like"/>
    <property type="match status" value="1"/>
</dbReference>
<feature type="region of interest" description="Disordered" evidence="11">
    <location>
        <begin position="640"/>
        <end position="680"/>
    </location>
</feature>
<feature type="compositionally biased region" description="Basic residues" evidence="11">
    <location>
        <begin position="660"/>
        <end position="676"/>
    </location>
</feature>
<dbReference type="InterPro" id="IPR008271">
    <property type="entry name" value="Ser/Thr_kinase_AS"/>
</dbReference>
<feature type="compositionally biased region" description="Basic and acidic residues" evidence="11">
    <location>
        <begin position="640"/>
        <end position="650"/>
    </location>
</feature>
<evidence type="ECO:0000259" key="13">
    <source>
        <dbReference type="PROSITE" id="PS50032"/>
    </source>
</evidence>
<dbReference type="GO" id="GO:0035556">
    <property type="term" value="P:intracellular signal transduction"/>
    <property type="evidence" value="ECO:0007669"/>
    <property type="project" value="TreeGrafter"/>
</dbReference>
<feature type="region of interest" description="Disordered" evidence="11">
    <location>
        <begin position="108"/>
        <end position="133"/>
    </location>
</feature>
<dbReference type="Gene3D" id="1.10.510.10">
    <property type="entry name" value="Transferase(Phosphotransferase) domain 1"/>
    <property type="match status" value="1"/>
</dbReference>
<dbReference type="PROSITE" id="PS00108">
    <property type="entry name" value="PROTEIN_KINASE_ST"/>
    <property type="match status" value="1"/>
</dbReference>
<accession>A0A0W0EFD6</accession>
<dbReference type="GO" id="GO:0005524">
    <property type="term" value="F:ATP binding"/>
    <property type="evidence" value="ECO:0007669"/>
    <property type="project" value="UniProtKB-UniRule"/>
</dbReference>
<dbReference type="Pfam" id="PF02149">
    <property type="entry name" value="KA1"/>
    <property type="match status" value="1"/>
</dbReference>
<dbReference type="InterPro" id="IPR001772">
    <property type="entry name" value="KA1_dom"/>
</dbReference>
<dbReference type="FunFam" id="1.10.510.10:FF:000571">
    <property type="entry name" value="Maternal embryonic leucine zipper kinase"/>
    <property type="match status" value="1"/>
</dbReference>
<evidence type="ECO:0000256" key="1">
    <source>
        <dbReference type="ARBA" id="ARBA00010791"/>
    </source>
</evidence>
<feature type="compositionally biased region" description="Polar residues" evidence="11">
    <location>
        <begin position="25"/>
        <end position="42"/>
    </location>
</feature>
<dbReference type="VEuPathDB" id="FungiDB:B1J91_B01925g"/>
<keyword evidence="3 14" id="KW-0723">Serine/threonine-protein kinase</keyword>
<dbReference type="PANTHER" id="PTHR24346">
    <property type="entry name" value="MAP/MICROTUBULE AFFINITY-REGULATING KINASE"/>
    <property type="match status" value="1"/>
</dbReference>
<feature type="region of interest" description="Disordered" evidence="11">
    <location>
        <begin position="507"/>
        <end position="566"/>
    </location>
</feature>
<keyword evidence="6 14" id="KW-0418">Kinase</keyword>
<dbReference type="InterPro" id="IPR028375">
    <property type="entry name" value="KA1/Ssp2_C"/>
</dbReference>
<sequence length="944" mass="106531">MYGAVLMDSDTRNNEGKSGRRRDSVSTTPRMFSTNTEQTGAQIDTAREKHSKSSQPRVFHRKSLSGWDFMETVGAGSMGKVKLAKNKNSNEVCAIKIVHRATKAYMHKAQQLPPPADENEAKERQKRLNKEISRDKRTVREASLGQILFHPNVCKLYEMQTLSNHYYMFFEFISGGQLLDYIIQHGSLKENHARKVSRGILSALQYLHANNIVHRDLKIENIMLSKTGEIKLIDFGLSNMYDPRKSLQTFCGSLYFAAPELLKAHPYLGPEVDVWSFGVVLYVLVCGKVPFDDENSSALHEKIKKGKVTYPQFLSIDVISLLSKILVVDPQKRATLQQVVNHQWMLKGYDFPPQSYLPRRVPLTVDDINIDVIKEMYRFEFVESIDAAYKTIIDIITEPEYKQLADQYWELADKSSFSEDSKFFTDDFKDPTQAYHPLISLYYLTFEKMQRDAKKENKDWLSTKSSEITNSDVGLNKEYKFTPKKMESIQKEPSPSELLEEQGNVTPEDISPQISNDKEQSPIAGQSGSKAPRSSIKALTNRADQSAQVGKNAGISPKPSVENTEKSGFTNIFRRFSQRHQRPSNINNSIASKNNNIRTHTRAVSDYMSVAPNELQKPVEIVSQNLPDLPTDAKLIIEKTRNSSKNKSDENETLQPVPHAKGKKLHPTARAKSVGHARRESLNFTRPAVVPPNMADIEEVVDTGFLQTPDEEKLVKDKAFGEALSNTIVEDLTDDEILKEASKAPPGSMPSIDYPRTLFLKGFFSVQTTSSKPLPIVRYKIISVLKKHNIEFVEVKGGFVCSKSPTVTILNTKTAPEKVDVYSGYDNDDTPDWSSQQSPKSMNDARLVFSDLDKSSNPHLTEGHSNSSLNDFENDNLSVGGKGDYLDNIQGPRAKVMDRAPIKFEIHIVRVRIVGLAGIHFKKLSGNTWMYKELATRILHDLKL</sequence>
<dbReference type="PROSITE" id="PS00107">
    <property type="entry name" value="PROTEIN_KINASE_ATP"/>
    <property type="match status" value="1"/>
</dbReference>
<feature type="domain" description="KA1" evidence="13">
    <location>
        <begin position="895"/>
        <end position="944"/>
    </location>
</feature>
<dbReference type="CDD" id="cd12121">
    <property type="entry name" value="MARK_C_like"/>
    <property type="match status" value="1"/>
</dbReference>
<gene>
    <name evidence="14" type="ORF">AO440_000245</name>
</gene>
<evidence type="ECO:0000256" key="9">
    <source>
        <dbReference type="ARBA" id="ARBA00048679"/>
    </source>
</evidence>
<dbReference type="InterPro" id="IPR000719">
    <property type="entry name" value="Prot_kinase_dom"/>
</dbReference>
<feature type="binding site" evidence="10">
    <location>
        <position position="96"/>
    </location>
    <ligand>
        <name>ATP</name>
        <dbReference type="ChEBI" id="CHEBI:30616"/>
    </ligand>
</feature>
<dbReference type="VEuPathDB" id="FungiDB:GWK60_B01771"/>
<dbReference type="SUPFAM" id="SSF56112">
    <property type="entry name" value="Protein kinase-like (PK-like)"/>
    <property type="match status" value="1"/>
</dbReference>
<protein>
    <recommendedName>
        <fullName evidence="2">non-specific serine/threonine protein kinase</fullName>
        <ecNumber evidence="2">2.7.11.1</ecNumber>
    </recommendedName>
</protein>
<comment type="catalytic activity">
    <reaction evidence="9">
        <text>L-seryl-[protein] + ATP = O-phospho-L-seryl-[protein] + ADP + H(+)</text>
        <dbReference type="Rhea" id="RHEA:17989"/>
        <dbReference type="Rhea" id="RHEA-COMP:9863"/>
        <dbReference type="Rhea" id="RHEA-COMP:11604"/>
        <dbReference type="ChEBI" id="CHEBI:15378"/>
        <dbReference type="ChEBI" id="CHEBI:29999"/>
        <dbReference type="ChEBI" id="CHEBI:30616"/>
        <dbReference type="ChEBI" id="CHEBI:83421"/>
        <dbReference type="ChEBI" id="CHEBI:456216"/>
        <dbReference type="EC" id="2.7.11.1"/>
    </reaction>
</comment>
<dbReference type="OMA" id="ICIARSH"/>
<comment type="caution">
    <text evidence="14">The sequence shown here is derived from an EMBL/GenBank/DDBJ whole genome shotgun (WGS) entry which is preliminary data.</text>
</comment>
<dbReference type="InterPro" id="IPR017441">
    <property type="entry name" value="Protein_kinase_ATP_BS"/>
</dbReference>
<dbReference type="PANTHER" id="PTHR24346:SF82">
    <property type="entry name" value="KP78A-RELATED"/>
    <property type="match status" value="1"/>
</dbReference>
<dbReference type="VEuPathDB" id="FungiDB:CAGL0B01925g"/>
<dbReference type="PROSITE" id="PS50011">
    <property type="entry name" value="PROTEIN_KINASE_DOM"/>
    <property type="match status" value="1"/>
</dbReference>
<evidence type="ECO:0000259" key="12">
    <source>
        <dbReference type="PROSITE" id="PS50011"/>
    </source>
</evidence>
<dbReference type="GO" id="GO:0005737">
    <property type="term" value="C:cytoplasm"/>
    <property type="evidence" value="ECO:0007669"/>
    <property type="project" value="TreeGrafter"/>
</dbReference>
<keyword evidence="4" id="KW-0808">Transferase</keyword>
<dbReference type="GO" id="GO:0000226">
    <property type="term" value="P:microtubule cytoskeleton organization"/>
    <property type="evidence" value="ECO:0007669"/>
    <property type="project" value="TreeGrafter"/>
</dbReference>
<dbReference type="PhylomeDB" id="A0A0W0EFD6"/>
<dbReference type="EMBL" id="LLZZ01000118">
    <property type="protein sequence ID" value="KTB03888.1"/>
    <property type="molecule type" value="Genomic_DNA"/>
</dbReference>
<feature type="compositionally biased region" description="Basic and acidic residues" evidence="11">
    <location>
        <begin position="9"/>
        <end position="24"/>
    </location>
</feature>
<feature type="domain" description="Protein kinase" evidence="12">
    <location>
        <begin position="67"/>
        <end position="345"/>
    </location>
</feature>
<dbReference type="Gene3D" id="3.30.310.80">
    <property type="entry name" value="Kinase associated domain 1, KA1"/>
    <property type="match status" value="1"/>
</dbReference>
<evidence type="ECO:0000256" key="3">
    <source>
        <dbReference type="ARBA" id="ARBA00022527"/>
    </source>
</evidence>
<evidence type="ECO:0000256" key="11">
    <source>
        <dbReference type="SAM" id="MobiDB-lite"/>
    </source>
</evidence>
<dbReference type="SMART" id="SM00220">
    <property type="entry name" value="S_TKc"/>
    <property type="match status" value="1"/>
</dbReference>
<evidence type="ECO:0000256" key="10">
    <source>
        <dbReference type="PROSITE-ProRule" id="PRU10141"/>
    </source>
</evidence>
<dbReference type="Pfam" id="PF00069">
    <property type="entry name" value="Pkinase"/>
    <property type="match status" value="1"/>
</dbReference>
<evidence type="ECO:0000256" key="7">
    <source>
        <dbReference type="ARBA" id="ARBA00022840"/>
    </source>
</evidence>
<evidence type="ECO:0000313" key="15">
    <source>
        <dbReference type="Proteomes" id="UP000054886"/>
    </source>
</evidence>
<feature type="compositionally biased region" description="Basic and acidic residues" evidence="11">
    <location>
        <begin position="119"/>
        <end position="133"/>
    </location>
</feature>
<dbReference type="EC" id="2.7.11.1" evidence="2"/>
<keyword evidence="5 10" id="KW-0547">Nucleotide-binding</keyword>
<organism evidence="14 15">
    <name type="scientific">Candida glabrata</name>
    <name type="common">Yeast</name>
    <name type="synonym">Torulopsis glabrata</name>
    <dbReference type="NCBI Taxonomy" id="5478"/>
    <lineage>
        <taxon>Eukaryota</taxon>
        <taxon>Fungi</taxon>
        <taxon>Dikarya</taxon>
        <taxon>Ascomycota</taxon>
        <taxon>Saccharomycotina</taxon>
        <taxon>Saccharomycetes</taxon>
        <taxon>Saccharomycetales</taxon>
        <taxon>Saccharomycetaceae</taxon>
        <taxon>Nakaseomyces</taxon>
    </lineage>
</organism>
<evidence type="ECO:0000313" key="14">
    <source>
        <dbReference type="EMBL" id="KTB03888.1"/>
    </source>
</evidence>